<keyword evidence="2" id="KW-0081">Bacteriolytic enzyme</keyword>
<dbReference type="Gene3D" id="1.10.530.40">
    <property type="match status" value="1"/>
</dbReference>
<protein>
    <submittedName>
        <fullName evidence="4">Lysozyme</fullName>
    </submittedName>
</protein>
<evidence type="ECO:0000313" key="4">
    <source>
        <dbReference type="EMBL" id="KAA9023022.1"/>
    </source>
</evidence>
<reference evidence="5 6" key="1">
    <citation type="submission" date="2019-09" db="EMBL/GenBank/DDBJ databases">
        <authorList>
            <person name="Feng G."/>
        </authorList>
    </citation>
    <scope>NUCLEOTIDE SEQUENCE [LARGE SCALE GENOMIC DNA]</scope>
    <source>
        <strain evidence="4 5">KACC 19283</strain>
        <strain evidence="3 6">KACC 19284</strain>
    </source>
</reference>
<keyword evidence="1" id="KW-0929">Antimicrobial</keyword>
<dbReference type="Proteomes" id="UP000325933">
    <property type="component" value="Unassembled WGS sequence"/>
</dbReference>
<evidence type="ECO:0000256" key="2">
    <source>
        <dbReference type="ARBA" id="ARBA00022638"/>
    </source>
</evidence>
<dbReference type="InterPro" id="IPR023347">
    <property type="entry name" value="Lysozyme_dom_sf"/>
</dbReference>
<evidence type="ECO:0000313" key="5">
    <source>
        <dbReference type="Proteomes" id="UP000325933"/>
    </source>
</evidence>
<dbReference type="GO" id="GO:0042742">
    <property type="term" value="P:defense response to bacterium"/>
    <property type="evidence" value="ECO:0007669"/>
    <property type="project" value="UniProtKB-KW"/>
</dbReference>
<dbReference type="RefSeq" id="WP_150426956.1">
    <property type="nucleotide sequence ID" value="NZ_VYQA01000044.1"/>
</dbReference>
<evidence type="ECO:0000256" key="1">
    <source>
        <dbReference type="ARBA" id="ARBA00022529"/>
    </source>
</evidence>
<dbReference type="GO" id="GO:0031640">
    <property type="term" value="P:killing of cells of another organism"/>
    <property type="evidence" value="ECO:0007669"/>
    <property type="project" value="UniProtKB-KW"/>
</dbReference>
<dbReference type="EMBL" id="VYQB01000045">
    <property type="protein sequence ID" value="KAA9010935.1"/>
    <property type="molecule type" value="Genomic_DNA"/>
</dbReference>
<dbReference type="AlphaFoldDB" id="A0A5J5HR83"/>
<dbReference type="GO" id="GO:0003796">
    <property type="term" value="F:lysozyme activity"/>
    <property type="evidence" value="ECO:0007669"/>
    <property type="project" value="InterPro"/>
</dbReference>
<comment type="caution">
    <text evidence="4">The sequence shown here is derived from an EMBL/GenBank/DDBJ whole genome shotgun (WGS) entry which is preliminary data.</text>
</comment>
<dbReference type="Proteomes" id="UP000326364">
    <property type="component" value="Unassembled WGS sequence"/>
</dbReference>
<dbReference type="EMBL" id="VYQA01000044">
    <property type="protein sequence ID" value="KAA9023022.1"/>
    <property type="molecule type" value="Genomic_DNA"/>
</dbReference>
<name>A0A5J5HR83_9SPHN</name>
<keyword evidence="6" id="KW-1185">Reference proteome</keyword>
<organism evidence="4 5">
    <name type="scientific">Sphingobium limneticum</name>
    <dbReference type="NCBI Taxonomy" id="1007511"/>
    <lineage>
        <taxon>Bacteria</taxon>
        <taxon>Pseudomonadati</taxon>
        <taxon>Pseudomonadota</taxon>
        <taxon>Alphaproteobacteria</taxon>
        <taxon>Sphingomonadales</taxon>
        <taxon>Sphingomonadaceae</taxon>
        <taxon>Sphingobium</taxon>
    </lineage>
</organism>
<gene>
    <name evidence="4" type="ORF">F4U95_23970</name>
    <name evidence="3" type="ORF">F4U96_24045</name>
</gene>
<proteinExistence type="predicted"/>
<evidence type="ECO:0000313" key="6">
    <source>
        <dbReference type="Proteomes" id="UP000326364"/>
    </source>
</evidence>
<accession>A0A5J5HR83</accession>
<evidence type="ECO:0000313" key="3">
    <source>
        <dbReference type="EMBL" id="KAA9010935.1"/>
    </source>
</evidence>
<sequence length="156" mass="18028">MTRITINGELRTLEDWEKESGVPADTIKERHLLGYSGSILLLSKRDWRLSDDLADAEPADDYEKAIRKMIKAEIPQFRFDIIVELCRDIGLGVFKPSALRRNLSRGNQRSAVLTNTMNEPADGGLLSFYGPKGKPRMSWMKERADQWRRWQTPYEN</sequence>